<dbReference type="RefSeq" id="WP_093980225.1">
    <property type="nucleotide sequence ID" value="NZ_CP022515.1"/>
</dbReference>
<dbReference type="SMART" id="SM00028">
    <property type="entry name" value="TPR"/>
    <property type="match status" value="6"/>
</dbReference>
<feature type="transmembrane region" description="Helical" evidence="2">
    <location>
        <begin position="455"/>
        <end position="474"/>
    </location>
</feature>
<dbReference type="PANTHER" id="PTHR10098">
    <property type="entry name" value="RAPSYN-RELATED"/>
    <property type="match status" value="1"/>
</dbReference>
<dbReference type="Proteomes" id="UP000204551">
    <property type="component" value="Chromosome"/>
</dbReference>
<name>A0A221V3C7_9FLAO</name>
<dbReference type="InterPro" id="IPR036388">
    <property type="entry name" value="WH-like_DNA-bd_sf"/>
</dbReference>
<reference evidence="4 5" key="1">
    <citation type="submission" date="2017-07" db="EMBL/GenBank/DDBJ databases">
        <title>Genome Sequence of Arenibacter algicola Strain SMS7 Isolated from a culture of the Diatom Skeletonema marinoi.</title>
        <authorList>
            <person name="Topel M."/>
            <person name="Pinder M.I.M."/>
            <person name="Johansson O.N."/>
            <person name="Kourtchenko O."/>
            <person name="Godhe A."/>
            <person name="Clarke A.K."/>
        </authorList>
    </citation>
    <scope>NUCLEOTIDE SEQUENCE [LARGE SCALE GENOMIC DNA]</scope>
    <source>
        <strain evidence="4 5">SMS7</strain>
    </source>
</reference>
<keyword evidence="2" id="KW-0812">Transmembrane</keyword>
<dbReference type="InterPro" id="IPR019734">
    <property type="entry name" value="TPR_rpt"/>
</dbReference>
<keyword evidence="2" id="KW-0472">Membrane</keyword>
<keyword evidence="2" id="KW-1133">Transmembrane helix</keyword>
<evidence type="ECO:0000256" key="2">
    <source>
        <dbReference type="SAM" id="Phobius"/>
    </source>
</evidence>
<dbReference type="SUPFAM" id="SSF48452">
    <property type="entry name" value="TPR-like"/>
    <property type="match status" value="3"/>
</dbReference>
<feature type="repeat" description="TPR" evidence="1">
    <location>
        <begin position="254"/>
        <end position="287"/>
    </location>
</feature>
<dbReference type="EMBL" id="CP022515">
    <property type="protein sequence ID" value="ASO08089.1"/>
    <property type="molecule type" value="Genomic_DNA"/>
</dbReference>
<dbReference type="PROSITE" id="PS50005">
    <property type="entry name" value="TPR"/>
    <property type="match status" value="1"/>
</dbReference>
<dbReference type="InterPro" id="IPR011990">
    <property type="entry name" value="TPR-like_helical_dom_sf"/>
</dbReference>
<dbReference type="InterPro" id="IPR016032">
    <property type="entry name" value="Sig_transdc_resp-reg_C-effctor"/>
</dbReference>
<keyword evidence="1" id="KW-0802">TPR repeat</keyword>
<sequence>MKIIVNVMICFIVLFPFISISQNYKYTKAIDSLIETTNQRPDDSLKVAGYGKLFEKLMFRDPEMSYYFAKKEYTLSKKIGYKSGIALGQLHFADFFKDRGKVDSARYYYSQSLQGFTSLNSAIGILFVNHSLASFEKDLGNYEKAIGFANKNIDIYKNRDTVFSQHGGTFNLIGAEYELLGEIHQEMGNYRIALKETLNALKFFEEKKDTLRQADALMQIGVLERNLENYQSALTHSKKAYVIYEKYDDKQYKCYAANDIGDTYLKLGKPEEAIKYFEVTLTLSQEIANREIEGFSLANLGKASLAIGKTNRAIDYFIKGHDIHKELGYKKAISMDLNGLAKAQIKEGNLKVALDNLSRSITIAKEIGAKDNLSEAYSLRYGINKSLGNLKDALVDHEMFKAVNDTIFNTAKSQQISELRTIYETEKKEQQIALQENEIVLLEEKQRAAILQNTLLIVGIIALISLFGLLYYGIRQKMKRNKVLKEKIAAELEFKKKELTIHAFNLARKNETLENLKLKAQELKEKENSDAGYNQLIRSINFDLQDDNNWENFSRYFEEVHKDFNKNIKTKYPEVSSNELRLLALLKMNLSSKEIASILNISAEGIKKARYRLRKKLNLTTEDSLQDLILSL</sequence>
<dbReference type="Gene3D" id="1.25.40.10">
    <property type="entry name" value="Tetratricopeptide repeat domain"/>
    <property type="match status" value="3"/>
</dbReference>
<gene>
    <name evidence="4" type="ORF">AREALGSMS7_04700</name>
</gene>
<evidence type="ECO:0000259" key="3">
    <source>
        <dbReference type="SMART" id="SM00421"/>
    </source>
</evidence>
<dbReference type="InterPro" id="IPR000792">
    <property type="entry name" value="Tscrpt_reg_LuxR_C"/>
</dbReference>
<dbReference type="GO" id="GO:0003677">
    <property type="term" value="F:DNA binding"/>
    <property type="evidence" value="ECO:0007669"/>
    <property type="project" value="InterPro"/>
</dbReference>
<proteinExistence type="predicted"/>
<accession>A0A221V3C7</accession>
<dbReference type="KEGG" id="aalg:AREALGSMS7_04700"/>
<organism evidence="4 5">
    <name type="scientific">Arenibacter algicola</name>
    <dbReference type="NCBI Taxonomy" id="616991"/>
    <lineage>
        <taxon>Bacteria</taxon>
        <taxon>Pseudomonadati</taxon>
        <taxon>Bacteroidota</taxon>
        <taxon>Flavobacteriia</taxon>
        <taxon>Flavobacteriales</taxon>
        <taxon>Flavobacteriaceae</taxon>
        <taxon>Arenibacter</taxon>
    </lineage>
</organism>
<dbReference type="AlphaFoldDB" id="A0A221V3C7"/>
<dbReference type="Gene3D" id="1.10.10.10">
    <property type="entry name" value="Winged helix-like DNA-binding domain superfamily/Winged helix DNA-binding domain"/>
    <property type="match status" value="1"/>
</dbReference>
<protein>
    <submittedName>
        <fullName evidence="4">Tetratricopeptide repeat protein</fullName>
    </submittedName>
</protein>
<dbReference type="Pfam" id="PF13424">
    <property type="entry name" value="TPR_12"/>
    <property type="match status" value="1"/>
</dbReference>
<evidence type="ECO:0000313" key="5">
    <source>
        <dbReference type="Proteomes" id="UP000204551"/>
    </source>
</evidence>
<dbReference type="GO" id="GO:0006355">
    <property type="term" value="P:regulation of DNA-templated transcription"/>
    <property type="evidence" value="ECO:0007669"/>
    <property type="project" value="InterPro"/>
</dbReference>
<evidence type="ECO:0000313" key="4">
    <source>
        <dbReference type="EMBL" id="ASO08089.1"/>
    </source>
</evidence>
<evidence type="ECO:0000256" key="1">
    <source>
        <dbReference type="PROSITE-ProRule" id="PRU00339"/>
    </source>
</evidence>
<dbReference type="SUPFAM" id="SSF46894">
    <property type="entry name" value="C-terminal effector domain of the bipartite response regulators"/>
    <property type="match status" value="1"/>
</dbReference>
<dbReference type="SMART" id="SM00421">
    <property type="entry name" value="HTH_LUXR"/>
    <property type="match status" value="1"/>
</dbReference>
<feature type="domain" description="HTH luxR-type" evidence="3">
    <location>
        <begin position="572"/>
        <end position="629"/>
    </location>
</feature>